<comment type="caution">
    <text evidence="2">The sequence shown here is derived from an EMBL/GenBank/DDBJ whole genome shotgun (WGS) entry which is preliminary data.</text>
</comment>
<dbReference type="RefSeq" id="WP_158739694.1">
    <property type="nucleotide sequence ID" value="NZ_WSLF01000003.1"/>
</dbReference>
<dbReference type="Proteomes" id="UP000483018">
    <property type="component" value="Unassembled WGS sequence"/>
</dbReference>
<dbReference type="AlphaFoldDB" id="A0A7C8LIF4"/>
<keyword evidence="1" id="KW-1133">Transmembrane helix</keyword>
<evidence type="ECO:0000256" key="1">
    <source>
        <dbReference type="SAM" id="Phobius"/>
    </source>
</evidence>
<evidence type="ECO:0000313" key="2">
    <source>
        <dbReference type="EMBL" id="KAE9635446.1"/>
    </source>
</evidence>
<evidence type="ECO:0000313" key="3">
    <source>
        <dbReference type="Proteomes" id="UP000483018"/>
    </source>
</evidence>
<protein>
    <submittedName>
        <fullName evidence="2">Uncharacterized protein</fullName>
    </submittedName>
</protein>
<feature type="transmembrane region" description="Helical" evidence="1">
    <location>
        <begin position="35"/>
        <end position="55"/>
    </location>
</feature>
<keyword evidence="1" id="KW-0812">Transmembrane</keyword>
<dbReference type="EMBL" id="WSLF01000003">
    <property type="protein sequence ID" value="KAE9635446.1"/>
    <property type="molecule type" value="Genomic_DNA"/>
</dbReference>
<keyword evidence="3" id="KW-1185">Reference proteome</keyword>
<dbReference type="InterPro" id="IPR054229">
    <property type="entry name" value="DUF6954"/>
</dbReference>
<reference evidence="2 3" key="1">
    <citation type="submission" date="2019-12" db="EMBL/GenBank/DDBJ databases">
        <title>Defluviitalea raffinosedens, isolated from a biogas fermenter, genome sequencing and characterization.</title>
        <authorList>
            <person name="Rettenmaier R."/>
            <person name="Schneider M."/>
            <person name="Neuhaus K."/>
            <person name="Liebl W."/>
            <person name="Zverlov V."/>
        </authorList>
    </citation>
    <scope>NUCLEOTIDE SEQUENCE [LARGE SCALE GENOMIC DNA]</scope>
    <source>
        <strain evidence="2 3">249c-K6</strain>
    </source>
</reference>
<gene>
    <name evidence="2" type="ORF">GND95_04680</name>
</gene>
<keyword evidence="1" id="KW-0472">Membrane</keyword>
<dbReference type="Pfam" id="PF22268">
    <property type="entry name" value="DUF6954"/>
    <property type="match status" value="1"/>
</dbReference>
<name>A0A7C8LIF4_9FIRM</name>
<accession>A0A7C8LIF4</accession>
<sequence>MKIFLNIIIIIALVAVTFFGLGPVLLADGSKTERLLTLLVVLALYFLLVLALKWVKKRYR</sequence>
<organism evidence="2 3">
    <name type="scientific">Defluviitalea raffinosedens</name>
    <dbReference type="NCBI Taxonomy" id="1450156"/>
    <lineage>
        <taxon>Bacteria</taxon>
        <taxon>Bacillati</taxon>
        <taxon>Bacillota</taxon>
        <taxon>Clostridia</taxon>
        <taxon>Lachnospirales</taxon>
        <taxon>Defluviitaleaceae</taxon>
        <taxon>Defluviitalea</taxon>
    </lineage>
</organism>
<feature type="transmembrane region" description="Helical" evidence="1">
    <location>
        <begin position="7"/>
        <end position="29"/>
    </location>
</feature>
<proteinExistence type="predicted"/>